<dbReference type="EMBL" id="MLOK01000043">
    <property type="protein sequence ID" value="OIM21067.1"/>
    <property type="molecule type" value="Genomic_DNA"/>
</dbReference>
<evidence type="ECO:0000313" key="3">
    <source>
        <dbReference type="EMBL" id="OIM21067.1"/>
    </source>
</evidence>
<dbReference type="GO" id="GO:0016740">
    <property type="term" value="F:transferase activity"/>
    <property type="evidence" value="ECO:0007669"/>
    <property type="project" value="UniProtKB-KW"/>
</dbReference>
<evidence type="ECO:0000313" key="4">
    <source>
        <dbReference type="Proteomes" id="UP000181728"/>
    </source>
</evidence>
<comment type="caution">
    <text evidence="3">The sequence shown here is derived from an EMBL/GenBank/DDBJ whole genome shotgun (WGS) entry which is preliminary data.</text>
</comment>
<protein>
    <submittedName>
        <fullName evidence="3">PTS fructose transporter subunit IIA</fullName>
    </submittedName>
</protein>
<dbReference type="Pfam" id="PF03610">
    <property type="entry name" value="EIIA-man"/>
    <property type="match status" value="1"/>
</dbReference>
<evidence type="ECO:0000256" key="1">
    <source>
        <dbReference type="ARBA" id="ARBA00022679"/>
    </source>
</evidence>
<dbReference type="GO" id="GO:0016020">
    <property type="term" value="C:membrane"/>
    <property type="evidence" value="ECO:0007669"/>
    <property type="project" value="InterPro"/>
</dbReference>
<dbReference type="Gene3D" id="3.40.50.510">
    <property type="entry name" value="Phosphotransferase system, mannose-type IIA component"/>
    <property type="match status" value="1"/>
</dbReference>
<feature type="domain" description="PTS EIIA type-4" evidence="2">
    <location>
        <begin position="1"/>
        <end position="128"/>
    </location>
</feature>
<organism evidence="3 4">
    <name type="scientific">Oenococcus oeni</name>
    <name type="common">Leuconostoc oenos</name>
    <dbReference type="NCBI Taxonomy" id="1247"/>
    <lineage>
        <taxon>Bacteria</taxon>
        <taxon>Bacillati</taxon>
        <taxon>Bacillota</taxon>
        <taxon>Bacilli</taxon>
        <taxon>Lactobacillales</taxon>
        <taxon>Lactobacillaceae</taxon>
        <taxon>Oenococcus</taxon>
    </lineage>
</organism>
<dbReference type="Proteomes" id="UP000181728">
    <property type="component" value="Unassembled WGS sequence"/>
</dbReference>
<proteinExistence type="predicted"/>
<dbReference type="GO" id="GO:0009401">
    <property type="term" value="P:phosphoenolpyruvate-dependent sugar phosphotransferase system"/>
    <property type="evidence" value="ECO:0007669"/>
    <property type="project" value="InterPro"/>
</dbReference>
<evidence type="ECO:0000259" key="2">
    <source>
        <dbReference type="PROSITE" id="PS51096"/>
    </source>
</evidence>
<reference evidence="3 4" key="1">
    <citation type="journal article" date="2016" name="BMC Genomics">
        <title>Consensus pan-genome assembly of the specialised wine bacterium Oenococcus oeni.</title>
        <authorList>
            <person name="Sternes P.R."/>
            <person name="Borneman A.R."/>
        </authorList>
    </citation>
    <scope>NUCLEOTIDE SEQUENCE [LARGE SCALE GENOMIC DNA]</scope>
    <source>
        <strain evidence="3 4">AWRIB661</strain>
    </source>
</reference>
<dbReference type="PANTHER" id="PTHR33799">
    <property type="entry name" value="PTS PERMEASE-RELATED-RELATED"/>
    <property type="match status" value="1"/>
</dbReference>
<dbReference type="InterPro" id="IPR051471">
    <property type="entry name" value="Bacterial_PTS_sugar_comp"/>
</dbReference>
<keyword evidence="1" id="KW-0808">Transferase</keyword>
<gene>
    <name evidence="3" type="ORF">ATX59_05885</name>
</gene>
<accession>A0A6N4A1I5</accession>
<sequence>MKYLLLVSHGDFSKGLKSSLAMFASASMSSVIAVGLKPDESADTFGERFQKILKTLPKDSQFIVLADIIGGSPLTTVCNILNSHGKLNDGFVLGGMNFPMALSALLSKDTLDTDALKKKVLSEASSSIKAFAVHLDESPEDDI</sequence>
<dbReference type="PROSITE" id="PS51096">
    <property type="entry name" value="PTS_EIIA_TYPE_4"/>
    <property type="match status" value="1"/>
</dbReference>
<dbReference type="PANTHER" id="PTHR33799:SF1">
    <property type="entry name" value="PTS SYSTEM MANNOSE-SPECIFIC EIIAB COMPONENT-RELATED"/>
    <property type="match status" value="1"/>
</dbReference>
<dbReference type="AlphaFoldDB" id="A0A6N4A1I5"/>
<name>A0A6N4A1I5_OENOE</name>
<dbReference type="InterPro" id="IPR036662">
    <property type="entry name" value="PTS_EIIA_man-typ_sf"/>
</dbReference>
<dbReference type="RefSeq" id="WP_032818409.1">
    <property type="nucleotide sequence ID" value="NZ_MLKQ01000173.1"/>
</dbReference>
<dbReference type="SUPFAM" id="SSF53062">
    <property type="entry name" value="PTS system fructose IIA component-like"/>
    <property type="match status" value="1"/>
</dbReference>
<dbReference type="InterPro" id="IPR004701">
    <property type="entry name" value="PTS_EIIA_man-typ"/>
</dbReference>